<name>A0ABU9YRH5_9PROT</name>
<dbReference type="GO" id="GO:0008168">
    <property type="term" value="F:methyltransferase activity"/>
    <property type="evidence" value="ECO:0007669"/>
    <property type="project" value="UniProtKB-KW"/>
</dbReference>
<reference evidence="1 2" key="1">
    <citation type="submission" date="2024-03" db="EMBL/GenBank/DDBJ databases">
        <title>High-quality draft genome sequencing of Tistrella sp. BH-R2-4.</title>
        <authorList>
            <person name="Dong C."/>
        </authorList>
    </citation>
    <scope>NUCLEOTIDE SEQUENCE [LARGE SCALE GENOMIC DNA]</scope>
    <source>
        <strain evidence="1 2">BH-R2-4</strain>
    </source>
</reference>
<proteinExistence type="predicted"/>
<keyword evidence="1" id="KW-0489">Methyltransferase</keyword>
<dbReference type="InterPro" id="IPR029063">
    <property type="entry name" value="SAM-dependent_MTases_sf"/>
</dbReference>
<dbReference type="GO" id="GO:0032259">
    <property type="term" value="P:methylation"/>
    <property type="evidence" value="ECO:0007669"/>
    <property type="project" value="UniProtKB-KW"/>
</dbReference>
<dbReference type="InterPro" id="IPR007072">
    <property type="entry name" value="RNMT_CmcI"/>
</dbReference>
<keyword evidence="1" id="KW-0808">Transferase</keyword>
<organism evidence="1 2">
    <name type="scientific">Tistrella arctica</name>
    <dbReference type="NCBI Taxonomy" id="3133430"/>
    <lineage>
        <taxon>Bacteria</taxon>
        <taxon>Pseudomonadati</taxon>
        <taxon>Pseudomonadota</taxon>
        <taxon>Alphaproteobacteria</taxon>
        <taxon>Geminicoccales</taxon>
        <taxon>Geminicoccaceae</taxon>
        <taxon>Tistrella</taxon>
    </lineage>
</organism>
<dbReference type="SUPFAM" id="SSF53335">
    <property type="entry name" value="S-adenosyl-L-methionine-dependent methyltransferases"/>
    <property type="match status" value="1"/>
</dbReference>
<keyword evidence="2" id="KW-1185">Reference proteome</keyword>
<sequence length="90" mass="10260">MSDDTATDPAAEARIIRDVLRLTFRRFTEGGGTYRSHWLGVPAIKYPTDLMMYQELIVRRRPDLIVETGTRFMMLQNPGGFLRRRAGAGT</sequence>
<evidence type="ECO:0000313" key="1">
    <source>
        <dbReference type="EMBL" id="MEN2991425.1"/>
    </source>
</evidence>
<dbReference type="EMBL" id="JBBKTW010000011">
    <property type="protein sequence ID" value="MEN2991425.1"/>
    <property type="molecule type" value="Genomic_DNA"/>
</dbReference>
<gene>
    <name evidence="1" type="ORF">WG926_24140</name>
</gene>
<comment type="caution">
    <text evidence="1">The sequence shown here is derived from an EMBL/GenBank/DDBJ whole genome shotgun (WGS) entry which is preliminary data.</text>
</comment>
<dbReference type="Pfam" id="PF04989">
    <property type="entry name" value="RMNT_CmcI"/>
    <property type="match status" value="1"/>
</dbReference>
<evidence type="ECO:0000313" key="2">
    <source>
        <dbReference type="Proteomes" id="UP001413721"/>
    </source>
</evidence>
<accession>A0ABU9YRH5</accession>
<protein>
    <submittedName>
        <fullName evidence="1">CmcI family methyltransferase</fullName>
    </submittedName>
</protein>
<dbReference type="Proteomes" id="UP001413721">
    <property type="component" value="Unassembled WGS sequence"/>
</dbReference>
<dbReference type="RefSeq" id="WP_345932126.1">
    <property type="nucleotide sequence ID" value="NZ_JBBKTV010000002.1"/>
</dbReference>